<feature type="region of interest" description="Disordered" evidence="1">
    <location>
        <begin position="202"/>
        <end position="316"/>
    </location>
</feature>
<proteinExistence type="predicted"/>
<feature type="compositionally biased region" description="Polar residues" evidence="1">
    <location>
        <begin position="237"/>
        <end position="248"/>
    </location>
</feature>
<sequence>MLIRAELVSDQPVRSGSVNLRESFTNHRTRFEGSGTTDLEILSPDKTLGGFIGHRSLFRSLVEVGRRRRRVASIPLYLCVSVVPRYKPGPDFEEDTKTPLVDVSLTDSTELWLIQWPINQASAFLQPADFDGKELTLKLNRDGKLGSFESASGKSYDFVSFAAHEPDATVFVPSGSETKVVGKISRRVCLVHYPEPGELEKTRFSLSSQRTEGGSVRRSISRPSVTPLRHGSLLGTEGTSHDTFTSVYNPEERSMETPLKSRKRHAASTAPSEISARSADRSSHASGPESEITNNSLTSERSHREKSKKKKIKLEE</sequence>
<dbReference type="AlphaFoldDB" id="A0A8D7F9M7"/>
<dbReference type="EMBL" id="HG996471">
    <property type="protein sequence ID" value="CAG1845788.1"/>
    <property type="molecule type" value="Genomic_DNA"/>
</dbReference>
<evidence type="ECO:0000256" key="1">
    <source>
        <dbReference type="SAM" id="MobiDB-lite"/>
    </source>
</evidence>
<organism evidence="2">
    <name type="scientific">Musa acuminata subsp. malaccensis</name>
    <name type="common">Wild banana</name>
    <name type="synonym">Musa malaccensis</name>
    <dbReference type="NCBI Taxonomy" id="214687"/>
    <lineage>
        <taxon>Eukaryota</taxon>
        <taxon>Viridiplantae</taxon>
        <taxon>Streptophyta</taxon>
        <taxon>Embryophyta</taxon>
        <taxon>Tracheophyta</taxon>
        <taxon>Spermatophyta</taxon>
        <taxon>Magnoliopsida</taxon>
        <taxon>Liliopsida</taxon>
        <taxon>Zingiberales</taxon>
        <taxon>Musaceae</taxon>
        <taxon>Musa</taxon>
    </lineage>
</organism>
<accession>A0A8D7F9M7</accession>
<reference evidence="2" key="1">
    <citation type="submission" date="2021-03" db="EMBL/GenBank/DDBJ databases">
        <authorList>
            <consortium name="Genoscope - CEA"/>
            <person name="William W."/>
        </authorList>
    </citation>
    <scope>NUCLEOTIDE SEQUENCE</scope>
    <source>
        <strain evidence="2">Doubled-haploid Pahang</strain>
    </source>
</reference>
<dbReference type="PANTHER" id="PTHR36407">
    <property type="entry name" value="MEDIATOR-ASSOCIATED PROTEIN 2"/>
    <property type="match status" value="1"/>
</dbReference>
<gene>
    <name evidence="2" type="ORF">GSMUA_155830.1</name>
</gene>
<protein>
    <submittedName>
        <fullName evidence="2">(wild Malaysian banana) hypothetical protein</fullName>
    </submittedName>
</protein>
<feature type="compositionally biased region" description="Basic residues" evidence="1">
    <location>
        <begin position="304"/>
        <end position="316"/>
    </location>
</feature>
<name>A0A8D7F9M7_MUSAM</name>
<dbReference type="PANTHER" id="PTHR36407:SF1">
    <property type="entry name" value="MEDIATOR-ASSOCIATED PROTEIN 2"/>
    <property type="match status" value="1"/>
</dbReference>
<evidence type="ECO:0000313" key="2">
    <source>
        <dbReference type="EMBL" id="CAG1845788.1"/>
    </source>
</evidence>
<dbReference type="InterPro" id="IPR038823">
    <property type="entry name" value="MED2_plant"/>
</dbReference>